<dbReference type="EMBL" id="JARKIB010000004">
    <property type="protein sequence ID" value="KAJ7781583.1"/>
    <property type="molecule type" value="Genomic_DNA"/>
</dbReference>
<feature type="transmembrane region" description="Helical" evidence="1">
    <location>
        <begin position="29"/>
        <end position="51"/>
    </location>
</feature>
<evidence type="ECO:0000313" key="2">
    <source>
        <dbReference type="EMBL" id="KAJ7781583.1"/>
    </source>
</evidence>
<protein>
    <submittedName>
        <fullName evidence="2">Uncharacterized protein</fullName>
    </submittedName>
</protein>
<dbReference type="Proteomes" id="UP001215598">
    <property type="component" value="Unassembled WGS sequence"/>
</dbReference>
<keyword evidence="1" id="KW-1133">Transmembrane helix</keyword>
<keyword evidence="1" id="KW-0812">Transmembrane</keyword>
<sequence>MRASVSIYEDPEPKSEADVWADGESRTTLYIFLAVSFAATSTIGYIAYSLLGSGRGLGALIFHHDNDHTHECFEARTHIWRGINEDGQALLRGDGVRYTTATSIVIVLQAGLRNRETHVIG</sequence>
<keyword evidence="1" id="KW-0472">Membrane</keyword>
<evidence type="ECO:0000256" key="1">
    <source>
        <dbReference type="SAM" id="Phobius"/>
    </source>
</evidence>
<evidence type="ECO:0000313" key="3">
    <source>
        <dbReference type="Proteomes" id="UP001215598"/>
    </source>
</evidence>
<gene>
    <name evidence="2" type="ORF">B0H16DRAFT_1447973</name>
</gene>
<proteinExistence type="predicted"/>
<dbReference type="AlphaFoldDB" id="A0AAD7KAJ0"/>
<reference evidence="2" key="1">
    <citation type="submission" date="2023-03" db="EMBL/GenBank/DDBJ databases">
        <title>Massive genome expansion in bonnet fungi (Mycena s.s.) driven by repeated elements and novel gene families across ecological guilds.</title>
        <authorList>
            <consortium name="Lawrence Berkeley National Laboratory"/>
            <person name="Harder C.B."/>
            <person name="Miyauchi S."/>
            <person name="Viragh M."/>
            <person name="Kuo A."/>
            <person name="Thoen E."/>
            <person name="Andreopoulos B."/>
            <person name="Lu D."/>
            <person name="Skrede I."/>
            <person name="Drula E."/>
            <person name="Henrissat B."/>
            <person name="Morin E."/>
            <person name="Kohler A."/>
            <person name="Barry K."/>
            <person name="LaButti K."/>
            <person name="Morin E."/>
            <person name="Salamov A."/>
            <person name="Lipzen A."/>
            <person name="Mereny Z."/>
            <person name="Hegedus B."/>
            <person name="Baldrian P."/>
            <person name="Stursova M."/>
            <person name="Weitz H."/>
            <person name="Taylor A."/>
            <person name="Grigoriev I.V."/>
            <person name="Nagy L.G."/>
            <person name="Martin F."/>
            <person name="Kauserud H."/>
        </authorList>
    </citation>
    <scope>NUCLEOTIDE SEQUENCE</scope>
    <source>
        <strain evidence="2">CBHHK182m</strain>
    </source>
</reference>
<name>A0AAD7KAJ0_9AGAR</name>
<comment type="caution">
    <text evidence="2">The sequence shown here is derived from an EMBL/GenBank/DDBJ whole genome shotgun (WGS) entry which is preliminary data.</text>
</comment>
<accession>A0AAD7KAJ0</accession>
<keyword evidence="3" id="KW-1185">Reference proteome</keyword>
<organism evidence="2 3">
    <name type="scientific">Mycena metata</name>
    <dbReference type="NCBI Taxonomy" id="1033252"/>
    <lineage>
        <taxon>Eukaryota</taxon>
        <taxon>Fungi</taxon>
        <taxon>Dikarya</taxon>
        <taxon>Basidiomycota</taxon>
        <taxon>Agaricomycotina</taxon>
        <taxon>Agaricomycetes</taxon>
        <taxon>Agaricomycetidae</taxon>
        <taxon>Agaricales</taxon>
        <taxon>Marasmiineae</taxon>
        <taxon>Mycenaceae</taxon>
        <taxon>Mycena</taxon>
    </lineage>
</organism>